<dbReference type="Pfam" id="PF13406">
    <property type="entry name" value="SLT_2"/>
    <property type="match status" value="1"/>
</dbReference>
<gene>
    <name evidence="3" type="primary">mltB</name>
    <name evidence="3" type="ORF">GCM10022228_18060</name>
</gene>
<dbReference type="Gene3D" id="1.10.530.10">
    <property type="match status" value="1"/>
</dbReference>
<dbReference type="PANTHER" id="PTHR30163:SF9">
    <property type="entry name" value="MEMBRANE-BOUND LYTIC MUREIN TRANSGLYCOSYLASE B"/>
    <property type="match status" value="1"/>
</dbReference>
<evidence type="ECO:0000259" key="2">
    <source>
        <dbReference type="Pfam" id="PF13406"/>
    </source>
</evidence>
<keyword evidence="1" id="KW-0732">Signal</keyword>
<protein>
    <submittedName>
        <fullName evidence="3">Lytic murein transglycosylase B</fullName>
    </submittedName>
</protein>
<dbReference type="InterPro" id="IPR043426">
    <property type="entry name" value="MltB-like"/>
</dbReference>
<feature type="chain" id="PRO_5047244927" evidence="1">
    <location>
        <begin position="33"/>
        <end position="362"/>
    </location>
</feature>
<dbReference type="Gene3D" id="1.10.8.350">
    <property type="entry name" value="Bacterial muramidase"/>
    <property type="match status" value="1"/>
</dbReference>
<feature type="domain" description="Transglycosylase SLT" evidence="2">
    <location>
        <begin position="50"/>
        <end position="346"/>
    </location>
</feature>
<keyword evidence="4" id="KW-1185">Reference proteome</keyword>
<dbReference type="NCBIfam" id="TIGR02282">
    <property type="entry name" value="MltB"/>
    <property type="match status" value="1"/>
</dbReference>
<comment type="caution">
    <text evidence="3">The sequence shown here is derived from an EMBL/GenBank/DDBJ whole genome shotgun (WGS) entry which is preliminary data.</text>
</comment>
<dbReference type="InterPro" id="IPR011757">
    <property type="entry name" value="Lytic_transglycosylase_MltB"/>
</dbReference>
<dbReference type="PANTHER" id="PTHR30163">
    <property type="entry name" value="MEMBRANE-BOUND LYTIC MUREIN TRANSGLYCOSYLASE B"/>
    <property type="match status" value="1"/>
</dbReference>
<feature type="signal peptide" evidence="1">
    <location>
        <begin position="1"/>
        <end position="32"/>
    </location>
</feature>
<organism evidence="3 4">
    <name type="scientific">Halomonas cibimaris</name>
    <dbReference type="NCBI Taxonomy" id="657012"/>
    <lineage>
        <taxon>Bacteria</taxon>
        <taxon>Pseudomonadati</taxon>
        <taxon>Pseudomonadota</taxon>
        <taxon>Gammaproteobacteria</taxon>
        <taxon>Oceanospirillales</taxon>
        <taxon>Halomonadaceae</taxon>
        <taxon>Halomonas</taxon>
    </lineage>
</organism>
<dbReference type="InterPro" id="IPR031304">
    <property type="entry name" value="SLT_2"/>
</dbReference>
<dbReference type="InterPro" id="IPR023346">
    <property type="entry name" value="Lysozyme-like_dom_sf"/>
</dbReference>
<reference evidence="4" key="1">
    <citation type="journal article" date="2019" name="Int. J. Syst. Evol. Microbiol.">
        <title>The Global Catalogue of Microorganisms (GCM) 10K type strain sequencing project: providing services to taxonomists for standard genome sequencing and annotation.</title>
        <authorList>
            <consortium name="The Broad Institute Genomics Platform"/>
            <consortium name="The Broad Institute Genome Sequencing Center for Infectious Disease"/>
            <person name="Wu L."/>
            <person name="Ma J."/>
        </authorList>
    </citation>
    <scope>NUCLEOTIDE SEQUENCE [LARGE SCALE GENOMIC DNA]</scope>
    <source>
        <strain evidence="4">JCM 16914</strain>
    </source>
</reference>
<proteinExistence type="predicted"/>
<dbReference type="Proteomes" id="UP001500133">
    <property type="component" value="Unassembled WGS sequence"/>
</dbReference>
<accession>A0ABP7LV84</accession>
<dbReference type="RefSeq" id="WP_425552754.1">
    <property type="nucleotide sequence ID" value="NZ_BAAAZT010000074.1"/>
</dbReference>
<name>A0ABP7LV84_9GAMM</name>
<dbReference type="CDD" id="cd13399">
    <property type="entry name" value="Slt35-like"/>
    <property type="match status" value="1"/>
</dbReference>
<sequence length="362" mass="39352">MLYNAIQRRLKGWAAACATVAGVMLASGAGLAGNARAAVDFDPARPGSQAAALVDELSEQGLPRDYLVETLSRARHSQQVLDAMSGAAERRLEWPEYRAIFLTDERIEQGAAFISEHRDALNKARDEYGVPPEVIAAIIGVETFYGRYKGSHRVLDSLATLAFEHPSRGEFFRGELAAFLRLAHEQGKDPGALMGSYAGAMGYPQFIPTSYDAYAVDFDDDGRRDLWHNPVDAIGSVAHYFAEHGWRPGAAIYQLALGPATPPEAIAFNQTTAPQLTLGEAAAAGLYLPGGALATQIQYADRRIVALRLNMPDGAPQYRLGGYNFYVITRYNHSHLYAMAVAELARAIAALPRPFPEDEEPA</sequence>
<evidence type="ECO:0000256" key="1">
    <source>
        <dbReference type="SAM" id="SignalP"/>
    </source>
</evidence>
<dbReference type="EMBL" id="BAAAZT010000074">
    <property type="protein sequence ID" value="GAA3908037.1"/>
    <property type="molecule type" value="Genomic_DNA"/>
</dbReference>
<dbReference type="SUPFAM" id="SSF53955">
    <property type="entry name" value="Lysozyme-like"/>
    <property type="match status" value="1"/>
</dbReference>
<evidence type="ECO:0000313" key="3">
    <source>
        <dbReference type="EMBL" id="GAA3908037.1"/>
    </source>
</evidence>
<evidence type="ECO:0000313" key="4">
    <source>
        <dbReference type="Proteomes" id="UP001500133"/>
    </source>
</evidence>